<proteinExistence type="predicted"/>
<evidence type="ECO:0000313" key="3">
    <source>
        <dbReference type="Proteomes" id="UP000001396"/>
    </source>
</evidence>
<gene>
    <name evidence="2" type="ORF">PPL_11537</name>
</gene>
<name>D3BVE6_HETP5</name>
<feature type="region of interest" description="Disordered" evidence="1">
    <location>
        <begin position="24"/>
        <end position="85"/>
    </location>
</feature>
<evidence type="ECO:0000313" key="2">
    <source>
        <dbReference type="EMBL" id="EFA74569.1"/>
    </source>
</evidence>
<dbReference type="GeneID" id="31367005"/>
<sequence length="100" mass="11864">MLLTFIDYHLGNYGAYQKQQHQQQVEYEQQQQQQQQQQPNVENRKTETTRYDTTSNGQRRVSSGHRAAIEHITPNKAEDDDEEQTEWLLKDKSSIKMLLI</sequence>
<feature type="compositionally biased region" description="Polar residues" evidence="1">
    <location>
        <begin position="51"/>
        <end position="61"/>
    </location>
</feature>
<protein>
    <submittedName>
        <fullName evidence="2">Uncharacterized protein</fullName>
    </submittedName>
</protein>
<reference evidence="2 3" key="1">
    <citation type="journal article" date="2011" name="Genome Res.">
        <title>Phylogeny-wide analysis of social amoeba genomes highlights ancient origins for complex intercellular communication.</title>
        <authorList>
            <person name="Heidel A.J."/>
            <person name="Lawal H.M."/>
            <person name="Felder M."/>
            <person name="Schilde C."/>
            <person name="Helps N.R."/>
            <person name="Tunggal B."/>
            <person name="Rivero F."/>
            <person name="John U."/>
            <person name="Schleicher M."/>
            <person name="Eichinger L."/>
            <person name="Platzer M."/>
            <person name="Noegel A.A."/>
            <person name="Schaap P."/>
            <person name="Gloeckner G."/>
        </authorList>
    </citation>
    <scope>NUCLEOTIDE SEQUENCE [LARGE SCALE GENOMIC DNA]</scope>
    <source>
        <strain evidence="3">ATCC 26659 / Pp 5 / PN500</strain>
    </source>
</reference>
<feature type="compositionally biased region" description="Low complexity" evidence="1">
    <location>
        <begin position="24"/>
        <end position="38"/>
    </location>
</feature>
<keyword evidence="3" id="KW-1185">Reference proteome</keyword>
<dbReference type="Proteomes" id="UP000001396">
    <property type="component" value="Unassembled WGS sequence"/>
</dbReference>
<dbReference type="InParanoid" id="D3BVE6"/>
<dbReference type="AlphaFoldDB" id="D3BVE6"/>
<accession>D3BVE6</accession>
<comment type="caution">
    <text evidence="2">The sequence shown here is derived from an EMBL/GenBank/DDBJ whole genome shotgun (WGS) entry which is preliminary data.</text>
</comment>
<evidence type="ECO:0000256" key="1">
    <source>
        <dbReference type="SAM" id="MobiDB-lite"/>
    </source>
</evidence>
<dbReference type="EMBL" id="ADBJ01000062">
    <property type="protein sequence ID" value="EFA74569.1"/>
    <property type="molecule type" value="Genomic_DNA"/>
</dbReference>
<dbReference type="RefSeq" id="XP_020426703.1">
    <property type="nucleotide sequence ID" value="XM_020582287.1"/>
</dbReference>
<organism evidence="2 3">
    <name type="scientific">Heterostelium pallidum (strain ATCC 26659 / Pp 5 / PN500)</name>
    <name type="common">Cellular slime mold</name>
    <name type="synonym">Polysphondylium pallidum</name>
    <dbReference type="NCBI Taxonomy" id="670386"/>
    <lineage>
        <taxon>Eukaryota</taxon>
        <taxon>Amoebozoa</taxon>
        <taxon>Evosea</taxon>
        <taxon>Eumycetozoa</taxon>
        <taxon>Dictyostelia</taxon>
        <taxon>Acytosteliales</taxon>
        <taxon>Acytosteliaceae</taxon>
        <taxon>Heterostelium</taxon>
    </lineage>
</organism>